<accession>A0ABQ3XPZ4</accession>
<organism evidence="3 4">
    <name type="scientific">Actinoplanes couchii</name>
    <dbReference type="NCBI Taxonomy" id="403638"/>
    <lineage>
        <taxon>Bacteria</taxon>
        <taxon>Bacillati</taxon>
        <taxon>Actinomycetota</taxon>
        <taxon>Actinomycetes</taxon>
        <taxon>Micromonosporales</taxon>
        <taxon>Micromonosporaceae</taxon>
        <taxon>Actinoplanes</taxon>
    </lineage>
</organism>
<dbReference type="SUPFAM" id="SSF49265">
    <property type="entry name" value="Fibronectin type III"/>
    <property type="match status" value="1"/>
</dbReference>
<dbReference type="PROSITE" id="PS51257">
    <property type="entry name" value="PROKAR_LIPOPROTEIN"/>
    <property type="match status" value="1"/>
</dbReference>
<sequence length="193" mass="19554">MRRTTGIGLTLAAASLALGGCAALGLSGGGTGDSGGAGTTATMGKPWIMVDQGSPTPSPSATGAGKATASPSASVATPSPDPSCTKRWPRTDWRVFIPVEVTVGTGSVKVEWPRQYDSNYRVAAVPQRLVSGAQPEPTWKAVGAGTGCTVSTTITGLTPGAPYIVWLDAPNTGRDLDGTRHLYSGRSGVIIAK</sequence>
<reference evidence="3 4" key="1">
    <citation type="submission" date="2021-01" db="EMBL/GenBank/DDBJ databases">
        <title>Whole genome shotgun sequence of Actinoplanes couchii NBRC 106145.</title>
        <authorList>
            <person name="Komaki H."/>
            <person name="Tamura T."/>
        </authorList>
    </citation>
    <scope>NUCLEOTIDE SEQUENCE [LARGE SCALE GENOMIC DNA]</scope>
    <source>
        <strain evidence="3 4">NBRC 106145</strain>
    </source>
</reference>
<evidence type="ECO:0000313" key="3">
    <source>
        <dbReference type="EMBL" id="GID60584.1"/>
    </source>
</evidence>
<evidence type="ECO:0000256" key="2">
    <source>
        <dbReference type="SAM" id="SignalP"/>
    </source>
</evidence>
<dbReference type="RefSeq" id="WP_203807729.1">
    <property type="nucleotide sequence ID" value="NZ_BAAAQE010000014.1"/>
</dbReference>
<dbReference type="Proteomes" id="UP000612282">
    <property type="component" value="Unassembled WGS sequence"/>
</dbReference>
<keyword evidence="4" id="KW-1185">Reference proteome</keyword>
<evidence type="ECO:0000313" key="4">
    <source>
        <dbReference type="Proteomes" id="UP000612282"/>
    </source>
</evidence>
<proteinExistence type="predicted"/>
<evidence type="ECO:0008006" key="5">
    <source>
        <dbReference type="Google" id="ProtNLM"/>
    </source>
</evidence>
<dbReference type="InterPro" id="IPR036116">
    <property type="entry name" value="FN3_sf"/>
</dbReference>
<gene>
    <name evidence="3" type="ORF">Aco03nite_089880</name>
</gene>
<protein>
    <recommendedName>
        <fullName evidence="5">Fibronectin type-III domain-containing protein</fullName>
    </recommendedName>
</protein>
<evidence type="ECO:0000256" key="1">
    <source>
        <dbReference type="SAM" id="MobiDB-lite"/>
    </source>
</evidence>
<feature type="region of interest" description="Disordered" evidence="1">
    <location>
        <begin position="49"/>
        <end position="86"/>
    </location>
</feature>
<feature type="chain" id="PRO_5045827069" description="Fibronectin type-III domain-containing protein" evidence="2">
    <location>
        <begin position="23"/>
        <end position="193"/>
    </location>
</feature>
<dbReference type="EMBL" id="BOMG01000110">
    <property type="protein sequence ID" value="GID60584.1"/>
    <property type="molecule type" value="Genomic_DNA"/>
</dbReference>
<feature type="signal peptide" evidence="2">
    <location>
        <begin position="1"/>
        <end position="22"/>
    </location>
</feature>
<keyword evidence="2" id="KW-0732">Signal</keyword>
<name>A0ABQ3XPZ4_9ACTN</name>
<feature type="compositionally biased region" description="Low complexity" evidence="1">
    <location>
        <begin position="67"/>
        <end position="78"/>
    </location>
</feature>
<comment type="caution">
    <text evidence="3">The sequence shown here is derived from an EMBL/GenBank/DDBJ whole genome shotgun (WGS) entry which is preliminary data.</text>
</comment>